<keyword evidence="2" id="KW-1185">Reference proteome</keyword>
<dbReference type="InterPro" id="IPR032675">
    <property type="entry name" value="LRR_dom_sf"/>
</dbReference>
<dbReference type="AlphaFoldDB" id="A0A9P6JQA9"/>
<reference evidence="1" key="1">
    <citation type="submission" date="2020-11" db="EMBL/GenBank/DDBJ databases">
        <authorList>
            <consortium name="DOE Joint Genome Institute"/>
            <person name="Ahrendt S."/>
            <person name="Riley R."/>
            <person name="Andreopoulos W."/>
            <person name="Labutti K."/>
            <person name="Pangilinan J."/>
            <person name="Ruiz-Duenas F.J."/>
            <person name="Barrasa J.M."/>
            <person name="Sanchez-Garcia M."/>
            <person name="Camarero S."/>
            <person name="Miyauchi S."/>
            <person name="Serrano A."/>
            <person name="Linde D."/>
            <person name="Babiker R."/>
            <person name="Drula E."/>
            <person name="Ayuso-Fernandez I."/>
            <person name="Pacheco R."/>
            <person name="Padilla G."/>
            <person name="Ferreira P."/>
            <person name="Barriuso J."/>
            <person name="Kellner H."/>
            <person name="Castanera R."/>
            <person name="Alfaro M."/>
            <person name="Ramirez L."/>
            <person name="Pisabarro A.G."/>
            <person name="Kuo A."/>
            <person name="Tritt A."/>
            <person name="Lipzen A."/>
            <person name="He G."/>
            <person name="Yan M."/>
            <person name="Ng V."/>
            <person name="Cullen D."/>
            <person name="Martin F."/>
            <person name="Rosso M.-N."/>
            <person name="Henrissat B."/>
            <person name="Hibbett D."/>
            <person name="Martinez A.T."/>
            <person name="Grigoriev I.V."/>
        </authorList>
    </citation>
    <scope>NUCLEOTIDE SEQUENCE</scope>
    <source>
        <strain evidence="1">CBS 506.95</strain>
    </source>
</reference>
<dbReference type="Proteomes" id="UP000807306">
    <property type="component" value="Unassembled WGS sequence"/>
</dbReference>
<dbReference type="OrthoDB" id="2269034at2759"/>
<accession>A0A9P6JQA9</accession>
<gene>
    <name evidence="1" type="ORF">CPB83DRAFT_308233</name>
</gene>
<dbReference type="InterPro" id="IPR036047">
    <property type="entry name" value="F-box-like_dom_sf"/>
</dbReference>
<dbReference type="SUPFAM" id="SSF81383">
    <property type="entry name" value="F-box domain"/>
    <property type="match status" value="1"/>
</dbReference>
<protein>
    <recommendedName>
        <fullName evidence="3">F-box domain-containing protein</fullName>
    </recommendedName>
</protein>
<dbReference type="Gene3D" id="3.80.10.10">
    <property type="entry name" value="Ribonuclease Inhibitor"/>
    <property type="match status" value="1"/>
</dbReference>
<dbReference type="Gene3D" id="1.20.1280.50">
    <property type="match status" value="1"/>
</dbReference>
<proteinExistence type="predicted"/>
<name>A0A9P6JQA9_9AGAR</name>
<evidence type="ECO:0000313" key="2">
    <source>
        <dbReference type="Proteomes" id="UP000807306"/>
    </source>
</evidence>
<dbReference type="EMBL" id="MU157851">
    <property type="protein sequence ID" value="KAF9528678.1"/>
    <property type="molecule type" value="Genomic_DNA"/>
</dbReference>
<organism evidence="1 2">
    <name type="scientific">Crepidotus variabilis</name>
    <dbReference type="NCBI Taxonomy" id="179855"/>
    <lineage>
        <taxon>Eukaryota</taxon>
        <taxon>Fungi</taxon>
        <taxon>Dikarya</taxon>
        <taxon>Basidiomycota</taxon>
        <taxon>Agaricomycotina</taxon>
        <taxon>Agaricomycetes</taxon>
        <taxon>Agaricomycetidae</taxon>
        <taxon>Agaricales</taxon>
        <taxon>Agaricineae</taxon>
        <taxon>Crepidotaceae</taxon>
        <taxon>Crepidotus</taxon>
    </lineage>
</organism>
<evidence type="ECO:0000313" key="1">
    <source>
        <dbReference type="EMBL" id="KAF9528678.1"/>
    </source>
</evidence>
<comment type="caution">
    <text evidence="1">The sequence shown here is derived from an EMBL/GenBank/DDBJ whole genome shotgun (WGS) entry which is preliminary data.</text>
</comment>
<evidence type="ECO:0008006" key="3">
    <source>
        <dbReference type="Google" id="ProtNLM"/>
    </source>
</evidence>
<dbReference type="SUPFAM" id="SSF52047">
    <property type="entry name" value="RNI-like"/>
    <property type="match status" value="1"/>
</dbReference>
<sequence>MTSKDESNTTKAPLLSLASLTPPSNAFDTIPSEIISTFFRFSIHPSSLKDIFGNSLNWNVDPEDPAPTQLNLVAVCRRWRQIALNDPHLWNEISIRLNKDTPYSTVSGFEQWLSRSGTLPLSIRLDFVPIPKFSDYELYQPQFSITDSLVGSLLTLASRVATLYLRLPTNSIHNLHRPCEWSLLKAASIEYIAWCSNSELVKSFRFGEPLNFDDAPQLQHFRLSSCYFEHVTASWANITQFNGRKFSPSECLRILQAAPQLCRCSLEEISKGRDEDWDLLPTVVHPSLIHLILDDIPSHTWDYMSCPKLQTLEVSLLDYPLANGPIEFLRRSQCPLKTLIFAEDSGRLDGLIEFLELTPALEWLTVPTIEEDVLQHLADTTYYSEIDKESPFLPNLQSLHLNGFRRFAWSYIPAIAPIKSPKFSKNLRRPLFFIVFFIELEEGDAGIIDRSSLEDIIEAINAGVDLHVQGPEAQFPKDLVLGSMDFHGIDLGSLTRRQ</sequence>